<keyword evidence="3" id="KW-0808">Transferase</keyword>
<dbReference type="EMBL" id="LR134318">
    <property type="protein sequence ID" value="VEF12190.1"/>
    <property type="molecule type" value="Genomic_DNA"/>
</dbReference>
<gene>
    <name evidence="3" type="ORF">NCTC9428_03824</name>
</gene>
<proteinExistence type="predicted"/>
<evidence type="ECO:0000256" key="1">
    <source>
        <dbReference type="ARBA" id="ARBA00022519"/>
    </source>
</evidence>
<protein>
    <submittedName>
        <fullName evidence="3">Glycosyl transferase family protein</fullName>
    </submittedName>
</protein>
<dbReference type="PANTHER" id="PTHR43685:SF2">
    <property type="entry name" value="GLYCOSYLTRANSFERASE 2-LIKE DOMAIN-CONTAINING PROTEIN"/>
    <property type="match status" value="1"/>
</dbReference>
<dbReference type="InterPro" id="IPR001173">
    <property type="entry name" value="Glyco_trans_2-like"/>
</dbReference>
<evidence type="ECO:0000313" key="3">
    <source>
        <dbReference type="EMBL" id="VEF12190.1"/>
    </source>
</evidence>
<dbReference type="Pfam" id="PF00535">
    <property type="entry name" value="Glycos_transf_2"/>
    <property type="match status" value="1"/>
</dbReference>
<organism evidence="3 4">
    <name type="scientific">Pseudomonas fluorescens</name>
    <dbReference type="NCBI Taxonomy" id="294"/>
    <lineage>
        <taxon>Bacteria</taxon>
        <taxon>Pseudomonadati</taxon>
        <taxon>Pseudomonadota</taxon>
        <taxon>Gammaproteobacteria</taxon>
        <taxon>Pseudomonadales</taxon>
        <taxon>Pseudomonadaceae</taxon>
        <taxon>Pseudomonas</taxon>
    </lineage>
</organism>
<dbReference type="Gene3D" id="3.90.550.10">
    <property type="entry name" value="Spore Coat Polysaccharide Biosynthesis Protein SpsA, Chain A"/>
    <property type="match status" value="1"/>
</dbReference>
<evidence type="ECO:0000313" key="4">
    <source>
        <dbReference type="Proteomes" id="UP000281909"/>
    </source>
</evidence>
<keyword evidence="1" id="KW-0997">Cell inner membrane</keyword>
<dbReference type="RefSeq" id="WP_126365271.1">
    <property type="nucleotide sequence ID" value="NZ_LR134318.1"/>
</dbReference>
<dbReference type="GO" id="GO:0016740">
    <property type="term" value="F:transferase activity"/>
    <property type="evidence" value="ECO:0007669"/>
    <property type="project" value="UniProtKB-KW"/>
</dbReference>
<reference evidence="3 4" key="1">
    <citation type="submission" date="2018-12" db="EMBL/GenBank/DDBJ databases">
        <authorList>
            <consortium name="Pathogen Informatics"/>
        </authorList>
    </citation>
    <scope>NUCLEOTIDE SEQUENCE [LARGE SCALE GENOMIC DNA]</scope>
    <source>
        <strain evidence="3 4">NCTC9428</strain>
    </source>
</reference>
<name>A0A448DZI7_PSEFL</name>
<keyword evidence="1" id="KW-0472">Membrane</keyword>
<dbReference type="Proteomes" id="UP000281909">
    <property type="component" value="Chromosome"/>
</dbReference>
<dbReference type="SUPFAM" id="SSF53448">
    <property type="entry name" value="Nucleotide-diphospho-sugar transferases"/>
    <property type="match status" value="1"/>
</dbReference>
<keyword evidence="1" id="KW-1003">Cell membrane</keyword>
<dbReference type="PANTHER" id="PTHR43685">
    <property type="entry name" value="GLYCOSYLTRANSFERASE"/>
    <property type="match status" value="1"/>
</dbReference>
<dbReference type="OrthoDB" id="9802649at2"/>
<feature type="domain" description="Glycosyltransferase 2-like" evidence="2">
    <location>
        <begin position="10"/>
        <end position="132"/>
    </location>
</feature>
<accession>A0A448DZI7</accession>
<evidence type="ECO:0000259" key="2">
    <source>
        <dbReference type="Pfam" id="PF00535"/>
    </source>
</evidence>
<sequence length="307" mass="35256">MPVEHPKVAILLAAYNGMQWIEEQLATILGQTAVDVTVYISIDPSTDGTEAWCADQAAQQPRINVLPDAGAFGGASRNFFRLIRDVDIEGYDYVAFADQDDVWHLDKIERAIRAIETLGVDAYSSNVVAFWPDGRNQLLDKAQPQTRWDFLFEAAGPGCTYVMSRKMMRPLKASLLSHWDALQMVSLHDWYCYAFARSHGLRWFIDPQPSMRYRQHESNQVGANTGINPLIARYKTIHDGWWFSQIRMIAQLVGLADDPFVRQWLSLGRRQLMRLSLSARECRRRTRDKLFFFFICCATAVIRKKTK</sequence>
<dbReference type="AlphaFoldDB" id="A0A448DZI7"/>
<dbReference type="InterPro" id="IPR050834">
    <property type="entry name" value="Glycosyltransf_2"/>
</dbReference>
<dbReference type="InterPro" id="IPR029044">
    <property type="entry name" value="Nucleotide-diphossugar_trans"/>
</dbReference>